<keyword evidence="6" id="KW-0732">Signal</keyword>
<dbReference type="CDD" id="cd13854">
    <property type="entry name" value="CuRO_1_MaLCC_like"/>
    <property type="match status" value="1"/>
</dbReference>
<evidence type="ECO:0000259" key="10">
    <source>
        <dbReference type="Pfam" id="PF07732"/>
    </source>
</evidence>
<gene>
    <name evidence="11" type="ORF">GQ26_0250080</name>
</gene>
<dbReference type="Pfam" id="PF07732">
    <property type="entry name" value="Cu-oxidase_3"/>
    <property type="match status" value="1"/>
</dbReference>
<keyword evidence="2" id="KW-0479">Metal-binding</keyword>
<comment type="similarity">
    <text evidence="1">Belongs to the multicopper oxidase family.</text>
</comment>
<evidence type="ECO:0000256" key="4">
    <source>
        <dbReference type="ARBA" id="ARBA00023008"/>
    </source>
</evidence>
<reference evidence="11" key="2">
    <citation type="journal article" date="2014" name="PLoS Genet.">
        <title>Signature gene expression reveals novel clues to the molecular mechanisms of dimorphic transition in Penicillium marneffei.</title>
        <authorList>
            <person name="Yang E."/>
            <person name="Wang G."/>
            <person name="Cai J."/>
            <person name="Woo P.C."/>
            <person name="Lau S.K."/>
            <person name="Yuen K.-Y."/>
            <person name="Chow W.-N."/>
            <person name="Lin X."/>
        </authorList>
    </citation>
    <scope>NUCLEOTIDE SEQUENCE</scope>
    <source>
        <strain evidence="11">PM1</strain>
    </source>
</reference>
<evidence type="ECO:0000256" key="3">
    <source>
        <dbReference type="ARBA" id="ARBA00023002"/>
    </source>
</evidence>
<dbReference type="PANTHER" id="PTHR11709">
    <property type="entry name" value="MULTI-COPPER OXIDASE"/>
    <property type="match status" value="1"/>
</dbReference>
<evidence type="ECO:0000256" key="2">
    <source>
        <dbReference type="ARBA" id="ARBA00022723"/>
    </source>
</evidence>
<dbReference type="Pfam" id="PF00394">
    <property type="entry name" value="Cu-oxidase"/>
    <property type="match status" value="1"/>
</dbReference>
<dbReference type="InterPro" id="IPR011707">
    <property type="entry name" value="Cu-oxidase-like_N"/>
</dbReference>
<keyword evidence="4" id="KW-0186">Copper</keyword>
<proteinExistence type="inferred from homology"/>
<name>A0A093UX72_TALMA</name>
<comment type="similarity">
    <text evidence="5">Belongs to the NAD(P)-dependent epimerase/dehydratase family. Dihydroflavonol-4-reductase subfamily.</text>
</comment>
<dbReference type="SUPFAM" id="SSF51735">
    <property type="entry name" value="NAD(P)-binding Rossmann-fold domains"/>
    <property type="match status" value="1"/>
</dbReference>
<protein>
    <submittedName>
        <fullName evidence="11">Laccase-2</fullName>
    </submittedName>
</protein>
<evidence type="ECO:0000259" key="7">
    <source>
        <dbReference type="Pfam" id="PF00394"/>
    </source>
</evidence>
<feature type="domain" description="Plastocyanin-like" evidence="9">
    <location>
        <begin position="458"/>
        <end position="575"/>
    </location>
</feature>
<dbReference type="CDD" id="cd13901">
    <property type="entry name" value="CuRO_3_MaLCC_like"/>
    <property type="match status" value="1"/>
</dbReference>
<keyword evidence="3" id="KW-0560">Oxidoreductase</keyword>
<feature type="signal peptide" evidence="6">
    <location>
        <begin position="1"/>
        <end position="25"/>
    </location>
</feature>
<dbReference type="Pfam" id="PF07731">
    <property type="entry name" value="Cu-oxidase_2"/>
    <property type="match status" value="1"/>
</dbReference>
<organism evidence="11">
    <name type="scientific">Talaromyces marneffei PM1</name>
    <dbReference type="NCBI Taxonomy" id="1077442"/>
    <lineage>
        <taxon>Eukaryota</taxon>
        <taxon>Fungi</taxon>
        <taxon>Dikarya</taxon>
        <taxon>Ascomycota</taxon>
        <taxon>Pezizomycotina</taxon>
        <taxon>Eurotiomycetes</taxon>
        <taxon>Eurotiomycetidae</taxon>
        <taxon>Eurotiales</taxon>
        <taxon>Trichocomaceae</taxon>
        <taxon>Talaromyces</taxon>
        <taxon>Talaromyces sect. Talaromyces</taxon>
    </lineage>
</organism>
<evidence type="ECO:0000256" key="5">
    <source>
        <dbReference type="ARBA" id="ARBA00023445"/>
    </source>
</evidence>
<feature type="domain" description="Plastocyanin-like" evidence="7">
    <location>
        <begin position="210"/>
        <end position="369"/>
    </location>
</feature>
<dbReference type="EMBL" id="JPOX01000025">
    <property type="protein sequence ID" value="KFX44887.1"/>
    <property type="molecule type" value="Genomic_DNA"/>
</dbReference>
<dbReference type="Gene3D" id="3.40.50.720">
    <property type="entry name" value="NAD(P)-binding Rossmann-like Domain"/>
    <property type="match status" value="1"/>
</dbReference>
<comment type="caution">
    <text evidence="11">The sequence shown here is derived from an EMBL/GenBank/DDBJ whole genome shotgun (WGS) entry which is preliminary data.</text>
</comment>
<dbReference type="Pfam" id="PF01370">
    <property type="entry name" value="Epimerase"/>
    <property type="match status" value="1"/>
</dbReference>
<dbReference type="eggNOG" id="KOG1263">
    <property type="taxonomic scope" value="Eukaryota"/>
</dbReference>
<evidence type="ECO:0000256" key="1">
    <source>
        <dbReference type="ARBA" id="ARBA00010609"/>
    </source>
</evidence>
<dbReference type="SUPFAM" id="SSF49503">
    <property type="entry name" value="Cupredoxins"/>
    <property type="match status" value="3"/>
</dbReference>
<dbReference type="InterPro" id="IPR011706">
    <property type="entry name" value="Cu-oxidase_C"/>
</dbReference>
<dbReference type="InterPro" id="IPR045087">
    <property type="entry name" value="Cu-oxidase_fam"/>
</dbReference>
<dbReference type="InterPro" id="IPR001117">
    <property type="entry name" value="Cu-oxidase_2nd"/>
</dbReference>
<evidence type="ECO:0000259" key="8">
    <source>
        <dbReference type="Pfam" id="PF01370"/>
    </source>
</evidence>
<accession>A0A093UX72</accession>
<dbReference type="GO" id="GO:0016491">
    <property type="term" value="F:oxidoreductase activity"/>
    <property type="evidence" value="ECO:0007669"/>
    <property type="project" value="UniProtKB-KW"/>
</dbReference>
<dbReference type="GO" id="GO:0005507">
    <property type="term" value="F:copper ion binding"/>
    <property type="evidence" value="ECO:0007669"/>
    <property type="project" value="InterPro"/>
</dbReference>
<feature type="domain" description="NAD-dependent epimerase/dehydratase" evidence="8">
    <location>
        <begin position="615"/>
        <end position="866"/>
    </location>
</feature>
<evidence type="ECO:0000313" key="11">
    <source>
        <dbReference type="EMBL" id="KFX44887.1"/>
    </source>
</evidence>
<dbReference type="InterPro" id="IPR008972">
    <property type="entry name" value="Cupredoxin"/>
</dbReference>
<dbReference type="FunFam" id="3.40.50.720:FF:000191">
    <property type="entry name" value="Methylglyoxal reductase (NADPH-dependent)"/>
    <property type="match status" value="1"/>
</dbReference>
<evidence type="ECO:0000259" key="9">
    <source>
        <dbReference type="Pfam" id="PF07731"/>
    </source>
</evidence>
<sequence length="944" mass="104399">MSPFPPSNFIIQLLAGALPLFGGLTDQQTNGNLNASSWQNLPEFLTGSTLHHGYPWGNLKYKPDIVNEPLPETNVTRYYHFDVAPGTLAPDGYQRQMLLINGQYPGPLIEANWGDWIEVTVSNSLQDLDEGTSIHWHGLRQYGTQYADGVPGLTQCPIAPGSNFTYRFRADHVGSSWYHSHYSAQLTSGLVGPMVFYGPKSAPYDIDLGPVLLSDMYHPYYQRLVDRVNGNGSEVHFAFSNNSVINGKMVFDCSSVTDGTPCVSNSGVSKFQFQPGKSHLLRLVNVGSSGLQFFTVDEHDLTVISNDYIPVKPYTTNSVTLGVGQRADVIVHGKSGADAERNYWMRANLSVLCTLPEQPYGLAAIYYDEKDYEDGKTPTSAPQPLNDADMPCSNAPLNTTSPVTRIPAPPADQTITIHINNTKNETGHSVYLLNNQTFRVNYNEPILDLADEGIFNYPSDPEWNVYSTGNSSVVRIVWENQKVDPSDPNFYNLTFTHPMHLHGHDYQVLSYGFGEWDGTIINSENPIRRDTTLLPASGHLVVQFTTDNPGVWPFHCHVAWHVSTGFLINILERPDDVKGQPRIQKTIDQTCTAWDAWSTRNIVDQIDSGLKFRPIGGSGFLAAHILDMLVHRGYEVVTTVRSEDKASKIREAYPNAKLSVAIVPDIAQSDAFDEVVKVSGLDIVLHTASPFHFNWSDAKSELLDPAITGTISILKAIKKYAPSVKRVIVTSSFVSMLSAEGLLDPNKVYSESDWNPITYEEGLSGSKVDAYRASKTVAERSAWNFVKEEKPNFDLVTICPPLVFGPSVSLSSLSAINTSNERFVELIQGKWKNEILPSLGVNLWVDVRDVAFAHIAAFEKPEAGGKRFFCMSGKFSNREIAAAARRNFPQLKDKFPSEETKGGDYPPVVPGYDNSRATKLLGIDWIDLEKSTIDNIKSLLAAGA</sequence>
<feature type="chain" id="PRO_5001888756" evidence="6">
    <location>
        <begin position="26"/>
        <end position="944"/>
    </location>
</feature>
<dbReference type="AlphaFoldDB" id="A0A093UX72"/>
<feature type="domain" description="Plastocyanin-like" evidence="10">
    <location>
        <begin position="83"/>
        <end position="199"/>
    </location>
</feature>
<dbReference type="PANTHER" id="PTHR11709:SF145">
    <property type="entry name" value="LCC1"/>
    <property type="match status" value="1"/>
</dbReference>
<dbReference type="Gene3D" id="2.60.40.420">
    <property type="entry name" value="Cupredoxins - blue copper proteins"/>
    <property type="match status" value="3"/>
</dbReference>
<reference key="1">
    <citation type="journal article" date="2014" name="PLoS Genet.">
        <title>Signature Gene Expression Reveals Novel Clues to the Molecular Mechanisms of Dimorphic Transition in Penicillium marneffei.</title>
        <authorList>
            <person name="Yang E."/>
            <person name="Wang G."/>
            <person name="Cai J."/>
            <person name="Woo P.C."/>
            <person name="Lau S.K."/>
            <person name="Yuen K.-Y."/>
            <person name="Chow W.-N."/>
            <person name="Lin X."/>
        </authorList>
    </citation>
    <scope>NUCLEOTIDE SEQUENCE [LARGE SCALE GENOMIC DNA]</scope>
    <source>
        <strain>PM1</strain>
    </source>
</reference>
<dbReference type="InterPro" id="IPR036291">
    <property type="entry name" value="NAD(P)-bd_dom_sf"/>
</dbReference>
<evidence type="ECO:0000256" key="6">
    <source>
        <dbReference type="SAM" id="SignalP"/>
    </source>
</evidence>
<dbReference type="CDD" id="cd05227">
    <property type="entry name" value="AR_SDR_e"/>
    <property type="match status" value="1"/>
</dbReference>
<dbReference type="HOGENOM" id="CLU_311255_0_0_1"/>
<dbReference type="FunFam" id="2.60.40.420:FF:000021">
    <property type="entry name" value="Extracellular dihydrogeodin oxidase/laccase"/>
    <property type="match status" value="1"/>
</dbReference>
<dbReference type="InterPro" id="IPR001509">
    <property type="entry name" value="Epimerase_deHydtase"/>
</dbReference>